<dbReference type="GO" id="GO:0036356">
    <property type="term" value="F:cyclic 2,3-diphosphoglycerate synthetase activity"/>
    <property type="evidence" value="ECO:0007669"/>
    <property type="project" value="InterPro"/>
</dbReference>
<evidence type="ECO:0000256" key="4">
    <source>
        <dbReference type="ARBA" id="ARBA00022840"/>
    </source>
</evidence>
<evidence type="ECO:0000313" key="6">
    <source>
        <dbReference type="Proteomes" id="UP000230956"/>
    </source>
</evidence>
<reference evidence="6" key="1">
    <citation type="submission" date="2017-09" db="EMBL/GenBank/DDBJ databases">
        <title>Depth-based differentiation of microbial function through sediment-hosted aquifers and enrichment of novel symbionts in the deep terrestrial subsurface.</title>
        <authorList>
            <person name="Probst A.J."/>
            <person name="Ladd B."/>
            <person name="Jarett J.K."/>
            <person name="Geller-Mcgrath D.E."/>
            <person name="Sieber C.M.K."/>
            <person name="Emerson J.B."/>
            <person name="Anantharaman K."/>
            <person name="Thomas B.C."/>
            <person name="Malmstrom R."/>
            <person name="Stieglmeier M."/>
            <person name="Klingl A."/>
            <person name="Woyke T."/>
            <person name="Ryan C.M."/>
            <person name="Banfield J.F."/>
        </authorList>
    </citation>
    <scope>NUCLEOTIDE SEQUENCE [LARGE SCALE GENOMIC DNA]</scope>
</reference>
<dbReference type="HAMAP" id="MF_01908">
    <property type="entry name" value="Cyc_PG_syn"/>
    <property type="match status" value="1"/>
</dbReference>
<proteinExistence type="inferred from homology"/>
<dbReference type="GO" id="GO:0005524">
    <property type="term" value="F:ATP binding"/>
    <property type="evidence" value="ECO:0007669"/>
    <property type="project" value="UniProtKB-KW"/>
</dbReference>
<dbReference type="RefSeq" id="WP_286678318.1">
    <property type="nucleotide sequence ID" value="NZ_MNXI01000074.1"/>
</dbReference>
<dbReference type="SUPFAM" id="SSF52540">
    <property type="entry name" value="P-loop containing nucleoside triphosphate hydrolases"/>
    <property type="match status" value="1"/>
</dbReference>
<dbReference type="AlphaFoldDB" id="A0A2M7T9I5"/>
<name>A0A2M7T9I5_9ACTN</name>
<evidence type="ECO:0000313" key="5">
    <source>
        <dbReference type="EMBL" id="PIZ41099.1"/>
    </source>
</evidence>
<evidence type="ECO:0000256" key="3">
    <source>
        <dbReference type="ARBA" id="ARBA00022741"/>
    </source>
</evidence>
<keyword evidence="4" id="KW-0067">ATP-binding</keyword>
<keyword evidence="1" id="KW-0963">Cytoplasm</keyword>
<keyword evidence="3" id="KW-0547">Nucleotide-binding</keyword>
<organism evidence="5 6">
    <name type="scientific">Candidatus Aquicultor secundus</name>
    <dbReference type="NCBI Taxonomy" id="1973895"/>
    <lineage>
        <taxon>Bacteria</taxon>
        <taxon>Bacillati</taxon>
        <taxon>Actinomycetota</taxon>
        <taxon>Candidatus Aquicultoria</taxon>
        <taxon>Candidatus Aquicultorales</taxon>
        <taxon>Candidatus Aquicultoraceae</taxon>
        <taxon>Candidatus Aquicultor</taxon>
    </lineage>
</organism>
<dbReference type="InterPro" id="IPR027417">
    <property type="entry name" value="P-loop_NTPase"/>
</dbReference>
<gene>
    <name evidence="5" type="ORF">COY37_02790</name>
</gene>
<dbReference type="EMBL" id="PFNG01000070">
    <property type="protein sequence ID" value="PIZ41099.1"/>
    <property type="molecule type" value="Genomic_DNA"/>
</dbReference>
<sequence length="476" mass="51689">MGKSRGRSVNWRWLDIARVIALIDGEHYPPVIKSALDVLKNQYDYEVAGAVFVGGVEKISEKGDFDDLGCPVVKETEPLTGIMTAIERFTPEMVIDLSDEPVIDYKKRFLYASHVLTKGIPYIGADFWFYPPVFQDVLEKPSLSVIGTGKRVGKTAIAGYICRCLDETGFNPGVIAMGRGGPQSPEMIAGREIELTPQFLLNLARSGKHAASDYLEDALTSRITAIGCRRCGGGLAGQPFVSNVAAGARLANELDVDFVVLEGSGSALPPVLADAYVLIIDAGQPIDYIGGYFGTYRVLLSDLIILSMCEPPLADRDKIEQLDKIIRETKPEARIVHTVFRPKPLHPIDGKKIFLATTAPASMKGKLIRHLEQTYGAEVVGASSSLSNRKALREEIDAARGTFTALLTELKAAAVDIVTSVGLDLGLDVVYMDNIPVTIGGDGELEDLVNWIGNKAETNFARRKEVGQRDGKKDGH</sequence>
<dbReference type="Proteomes" id="UP000230956">
    <property type="component" value="Unassembled WGS sequence"/>
</dbReference>
<dbReference type="GO" id="GO:0006094">
    <property type="term" value="P:gluconeogenesis"/>
    <property type="evidence" value="ECO:0007669"/>
    <property type="project" value="InterPro"/>
</dbReference>
<accession>A0A2M7T9I5</accession>
<dbReference type="GO" id="GO:0005737">
    <property type="term" value="C:cytoplasm"/>
    <property type="evidence" value="ECO:0007669"/>
    <property type="project" value="InterPro"/>
</dbReference>
<evidence type="ECO:0000256" key="1">
    <source>
        <dbReference type="ARBA" id="ARBA00022490"/>
    </source>
</evidence>
<protein>
    <submittedName>
        <fullName evidence="5">2,3-diphosphoglycerate synthetase</fullName>
    </submittedName>
</protein>
<dbReference type="InterPro" id="IPR016557">
    <property type="entry name" value="Cyc_diphosphoglycerate_synth"/>
</dbReference>
<keyword evidence="2" id="KW-0436">Ligase</keyword>
<dbReference type="PIRSF" id="PIRSF009445">
    <property type="entry name" value="Cyc_PG_syn"/>
    <property type="match status" value="1"/>
</dbReference>
<dbReference type="GO" id="GO:0016874">
    <property type="term" value="F:ligase activity"/>
    <property type="evidence" value="ECO:0007669"/>
    <property type="project" value="UniProtKB-KW"/>
</dbReference>
<evidence type="ECO:0000256" key="2">
    <source>
        <dbReference type="ARBA" id="ARBA00022598"/>
    </source>
</evidence>
<comment type="caution">
    <text evidence="5">The sequence shown here is derived from an EMBL/GenBank/DDBJ whole genome shotgun (WGS) entry which is preliminary data.</text>
</comment>